<dbReference type="EMBL" id="CP003326">
    <property type="protein sequence ID" value="AFS79317.1"/>
    <property type="molecule type" value="Genomic_DNA"/>
</dbReference>
<gene>
    <name evidence="1" type="ordered locus">Curi_c23150</name>
</gene>
<reference evidence="1 2" key="1">
    <citation type="journal article" date="2012" name="PLoS ONE">
        <title>The purine-utilizing bacterium Clostridium acidurici 9a: a genome-guided metabolic reconsideration.</title>
        <authorList>
            <person name="Hartwich K."/>
            <person name="Poehlein A."/>
            <person name="Daniel R."/>
        </authorList>
    </citation>
    <scope>NUCLEOTIDE SEQUENCE [LARGE SCALE GENOMIC DNA]</scope>
    <source>
        <strain evidence="2">ATCC 7906 / DSM 604 / BCRC 14475 / CIP 104303 / KCTC 5404 / NCIMB 10678 / 9a</strain>
    </source>
</reference>
<sequence>MEKEFLCDNLQNKVSDILIRHKSILDIMTKLEESNSRVNRAIAKSVTSCGCVSIAADKQSCPSDKYTLSESKDFFKDHIDGDMCDNCKEIIEKEIGNHMFYIGALCNTLNVNLGDIISDELKKLNALGVYSLL</sequence>
<evidence type="ECO:0000313" key="2">
    <source>
        <dbReference type="Proteomes" id="UP000006094"/>
    </source>
</evidence>
<dbReference type="AlphaFoldDB" id="K0B2I1"/>
<organism evidence="1 2">
    <name type="scientific">Gottschalkia acidurici (strain ATCC 7906 / DSM 604 / BCRC 14475 / CIP 104303 / KCTC 5404 / NCIMB 10678 / 9a)</name>
    <name type="common">Clostridium acidurici</name>
    <dbReference type="NCBI Taxonomy" id="1128398"/>
    <lineage>
        <taxon>Bacteria</taxon>
        <taxon>Bacillati</taxon>
        <taxon>Bacillota</taxon>
        <taxon>Tissierellia</taxon>
        <taxon>Tissierellales</taxon>
        <taxon>Gottschalkiaceae</taxon>
        <taxon>Gottschalkia</taxon>
    </lineage>
</organism>
<dbReference type="KEGG" id="cad:Curi_c23150"/>
<dbReference type="OrthoDB" id="2988649at2"/>
<dbReference type="PATRIC" id="fig|1128398.3.peg.2396"/>
<accession>K0B2I1</accession>
<name>K0B2I1_GOTA9</name>
<evidence type="ECO:0008006" key="3">
    <source>
        <dbReference type="Google" id="ProtNLM"/>
    </source>
</evidence>
<dbReference type="HOGENOM" id="CLU_1924187_0_0_9"/>
<dbReference type="STRING" id="1128398.Curi_c23150"/>
<protein>
    <recommendedName>
        <fullName evidence="3">DUF1573 domain-containing protein</fullName>
    </recommendedName>
</protein>
<proteinExistence type="predicted"/>
<dbReference type="Proteomes" id="UP000006094">
    <property type="component" value="Chromosome"/>
</dbReference>
<keyword evidence="2" id="KW-1185">Reference proteome</keyword>
<dbReference type="RefSeq" id="WP_014968451.1">
    <property type="nucleotide sequence ID" value="NC_018664.1"/>
</dbReference>
<evidence type="ECO:0000313" key="1">
    <source>
        <dbReference type="EMBL" id="AFS79317.1"/>
    </source>
</evidence>
<dbReference type="eggNOG" id="COG1694">
    <property type="taxonomic scope" value="Bacteria"/>
</dbReference>